<dbReference type="AlphaFoldDB" id="A0A5J4PG09"/>
<dbReference type="EMBL" id="SNRY01008638">
    <property type="protein sequence ID" value="KAA6308202.1"/>
    <property type="molecule type" value="Genomic_DNA"/>
</dbReference>
<keyword evidence="1" id="KW-0548">Nucleotidyltransferase</keyword>
<comment type="caution">
    <text evidence="1">The sequence shown here is derived from an EMBL/GenBank/DDBJ whole genome shotgun (WGS) entry which is preliminary data.</text>
</comment>
<evidence type="ECO:0000313" key="1">
    <source>
        <dbReference type="EMBL" id="KAA6308202.1"/>
    </source>
</evidence>
<dbReference type="EC" id="2.7.7.7" evidence="1"/>
<keyword evidence="1" id="KW-0808">Transferase</keyword>
<dbReference type="GO" id="GO:0003887">
    <property type="term" value="F:DNA-directed DNA polymerase activity"/>
    <property type="evidence" value="ECO:0007669"/>
    <property type="project" value="UniProtKB-EC"/>
</dbReference>
<accession>A0A5J4PG09</accession>
<proteinExistence type="predicted"/>
<reference evidence="1" key="1">
    <citation type="submission" date="2019-03" db="EMBL/GenBank/DDBJ databases">
        <title>Single cell metagenomics reveals metabolic interactions within the superorganism composed of flagellate Streblomastix strix and complex community of Bacteroidetes bacteria on its surface.</title>
        <authorList>
            <person name="Treitli S.C."/>
            <person name="Kolisko M."/>
            <person name="Husnik F."/>
            <person name="Keeling P."/>
            <person name="Hampl V."/>
        </authorList>
    </citation>
    <scope>NUCLEOTIDE SEQUENCE</scope>
    <source>
        <strain evidence="1">STM</strain>
    </source>
</reference>
<feature type="non-terminal residue" evidence="1">
    <location>
        <position position="1"/>
    </location>
</feature>
<organism evidence="1">
    <name type="scientific">termite gut metagenome</name>
    <dbReference type="NCBI Taxonomy" id="433724"/>
    <lineage>
        <taxon>unclassified sequences</taxon>
        <taxon>metagenomes</taxon>
        <taxon>organismal metagenomes</taxon>
    </lineage>
</organism>
<gene>
    <name evidence="1" type="ORF">EZS27_040119</name>
</gene>
<protein>
    <submittedName>
        <fullName evidence="1">DNA polymerase III subunit tau</fullName>
        <ecNumber evidence="1">2.7.7.7</ecNumber>
    </submittedName>
</protein>
<name>A0A5J4PG09_9ZZZZ</name>
<sequence length="24" mass="2874">KFQLMAQKNKALITLKEEFGLEFF</sequence>